<dbReference type="Pfam" id="PF14253">
    <property type="entry name" value="AbiH"/>
    <property type="match status" value="1"/>
</dbReference>
<dbReference type="EMBL" id="JAENBO010000007">
    <property type="protein sequence ID" value="MBJ8326483.1"/>
    <property type="molecule type" value="Genomic_DNA"/>
</dbReference>
<comment type="caution">
    <text evidence="1">The sequence shown here is derived from an EMBL/GenBank/DDBJ whole genome shotgun (WGS) entry which is preliminary data.</text>
</comment>
<accession>A0ABS0ZKF4</accession>
<organism evidence="1 2">
    <name type="scientific">Streptococcus pacificus</name>
    <dbReference type="NCBI Taxonomy" id="2740577"/>
    <lineage>
        <taxon>Bacteria</taxon>
        <taxon>Bacillati</taxon>
        <taxon>Bacillota</taxon>
        <taxon>Bacilli</taxon>
        <taxon>Lactobacillales</taxon>
        <taxon>Streptococcaceae</taxon>
        <taxon>Streptococcus</taxon>
    </lineage>
</organism>
<sequence>MKEKNILIIGNGFDLALGKQTSYEDFIRFASQIVGYNPDIDDGVSFSQMFNFPRPPGKFWFRYEMVNKIIKQIKTIMVNNSTLEFDDLKFMSNYSEIFFQDLMFLGEEKTLKKHEAYFSAIKMFCENKDDVEVLVNSIKKKYNNISKEYEKHKIDVELLLKNVESNKYVKDKLTHYDGKEYIYDEFLRQFLRDKILKFILSNKENINNWNDLENQISQLVKALSIIKKELKNINTDFIYFSDDSATKSNELAKNYFSDLKNSKHINFIIDELTERIEFEKQGIKNKSLIFLMDEFNQKIMTSLNQLTYHLEFYLAYIDKKENLNKMIQQNRIKIIDKFDKIDNILSFNYTTTAQLQYGLDDNHIHYVHGKQNFSNSSINNNNLVFGIEDNDNFVNEDLINYQKTFQRIIKKTGFKYKSFIETKELQKLDIINVIIFGHSLDILDKEIFIDFFELTKHKKLRNKLQFFIFYFGIDDLKNKVKNLSMFLGKETLINLTSENIIHFIDTKNEKAVEETEKEINRKREEISKYNFQQKQKFKY</sequence>
<dbReference type="InterPro" id="IPR025935">
    <property type="entry name" value="AbiH"/>
</dbReference>
<evidence type="ECO:0000313" key="2">
    <source>
        <dbReference type="Proteomes" id="UP000653045"/>
    </source>
</evidence>
<protein>
    <recommendedName>
        <fullName evidence="3">Bacteriophage abortive infection AbiH</fullName>
    </recommendedName>
</protein>
<evidence type="ECO:0000313" key="1">
    <source>
        <dbReference type="EMBL" id="MBJ8326483.1"/>
    </source>
</evidence>
<proteinExistence type="predicted"/>
<reference evidence="1 2" key="1">
    <citation type="journal article" date="2021" name="Int. J. Syst. Evol. Microbiol.">
        <title>Streptococcus vicugnae sp. nov., isolated from faeces of alpacas (Vicugna pacos) and cattle (Bos taurus), Streptococcus zalophi sp. nov., and Streptococcus pacificus sp. nov., isolated from respiratory tract of California sea lions (Zalophus californianus).</title>
        <authorList>
            <person name="Volokhov D.V."/>
            <person name="Zagorodnyaya T.A."/>
            <person name="Shen Z."/>
            <person name="Blom J."/>
            <person name="Furtak V.A."/>
            <person name="Eisenberg T."/>
            <person name="Fan P."/>
            <person name="Jeong K.C."/>
            <person name="Gao Y."/>
            <person name="Zhang S."/>
            <person name="Amselle M."/>
        </authorList>
    </citation>
    <scope>NUCLEOTIDE SEQUENCE [LARGE SCALE GENOMIC DNA]</scope>
    <source>
        <strain evidence="1 2">CSL7591</strain>
    </source>
</reference>
<dbReference type="Proteomes" id="UP000653045">
    <property type="component" value="Unassembled WGS sequence"/>
</dbReference>
<keyword evidence="2" id="KW-1185">Reference proteome</keyword>
<evidence type="ECO:0008006" key="3">
    <source>
        <dbReference type="Google" id="ProtNLM"/>
    </source>
</evidence>
<gene>
    <name evidence="1" type="ORF">JHK62_07345</name>
</gene>
<dbReference type="RefSeq" id="WP_199576123.1">
    <property type="nucleotide sequence ID" value="NZ_JAENBO010000007.1"/>
</dbReference>
<name>A0ABS0ZKF4_9STRE</name>